<evidence type="ECO:0000313" key="2">
    <source>
        <dbReference type="EMBL" id="NRN66257.1"/>
    </source>
</evidence>
<name>A0ABX2F5T3_9PSEU</name>
<comment type="caution">
    <text evidence="2">The sequence shown here is derived from an EMBL/GenBank/DDBJ whole genome shotgun (WGS) entry which is preliminary data.</text>
</comment>
<dbReference type="RefSeq" id="WP_173131925.1">
    <property type="nucleotide sequence ID" value="NZ_CBCSGW010000056.1"/>
</dbReference>
<organism evidence="2 3">
    <name type="scientific">Kibdelosporangium persicum</name>
    <dbReference type="NCBI Taxonomy" id="2698649"/>
    <lineage>
        <taxon>Bacteria</taxon>
        <taxon>Bacillati</taxon>
        <taxon>Actinomycetota</taxon>
        <taxon>Actinomycetes</taxon>
        <taxon>Pseudonocardiales</taxon>
        <taxon>Pseudonocardiaceae</taxon>
        <taxon>Kibdelosporangium</taxon>
    </lineage>
</organism>
<evidence type="ECO:0000313" key="3">
    <source>
        <dbReference type="Proteomes" id="UP000763557"/>
    </source>
</evidence>
<proteinExistence type="predicted"/>
<evidence type="ECO:0000259" key="1">
    <source>
        <dbReference type="Pfam" id="PF04149"/>
    </source>
</evidence>
<gene>
    <name evidence="2" type="ORF">GC106_34770</name>
</gene>
<feature type="domain" description="DUF397" evidence="1">
    <location>
        <begin position="37"/>
        <end position="75"/>
    </location>
</feature>
<dbReference type="EMBL" id="JAAATY010000009">
    <property type="protein sequence ID" value="NRN66257.1"/>
    <property type="molecule type" value="Genomic_DNA"/>
</dbReference>
<protein>
    <submittedName>
        <fullName evidence="2">Toxin</fullName>
    </submittedName>
</protein>
<sequence length="89" mass="9646">MTYRWRKSSKSASQSNCVELAWRKSSQSGSHTNCVELAWRKSSRSGTQTNCVELAATGAVRDSKNPNGPILTVDLTPFLAAIKSGNLTT</sequence>
<keyword evidence="3" id="KW-1185">Reference proteome</keyword>
<dbReference type="Pfam" id="PF04149">
    <property type="entry name" value="DUF397"/>
    <property type="match status" value="1"/>
</dbReference>
<dbReference type="Proteomes" id="UP000763557">
    <property type="component" value="Unassembled WGS sequence"/>
</dbReference>
<dbReference type="InterPro" id="IPR007278">
    <property type="entry name" value="DUF397"/>
</dbReference>
<reference evidence="2 3" key="1">
    <citation type="submission" date="2020-01" db="EMBL/GenBank/DDBJ databases">
        <title>Kibdelosporangium persica a novel Actinomycetes from a hot desert in Iran.</title>
        <authorList>
            <person name="Safaei N."/>
            <person name="Zaburannyi N."/>
            <person name="Mueller R."/>
            <person name="Wink J."/>
        </authorList>
    </citation>
    <scope>NUCLEOTIDE SEQUENCE [LARGE SCALE GENOMIC DNA]</scope>
    <source>
        <strain evidence="2 3">4NS15</strain>
    </source>
</reference>
<accession>A0ABX2F5T3</accession>